<name>A0ABS1H5K8_9BACL</name>
<gene>
    <name evidence="1" type="ORF">JFL43_07425</name>
</gene>
<dbReference type="EMBL" id="JAEOAH010000006">
    <property type="protein sequence ID" value="MBK3494689.1"/>
    <property type="molecule type" value="Genomic_DNA"/>
</dbReference>
<evidence type="ECO:0000313" key="1">
    <source>
        <dbReference type="EMBL" id="MBK3494689.1"/>
    </source>
</evidence>
<keyword evidence="2" id="KW-1185">Reference proteome</keyword>
<proteinExistence type="predicted"/>
<accession>A0ABS1H5K8</accession>
<protein>
    <recommendedName>
        <fullName evidence="3">Response regulatory domain-containing protein</fullName>
    </recommendedName>
</protein>
<comment type="caution">
    <text evidence="1">The sequence shown here is derived from an EMBL/GenBank/DDBJ whole genome shotgun (WGS) entry which is preliminary data.</text>
</comment>
<organism evidence="1 2">
    <name type="scientific">Viridibacillus soli</name>
    <dbReference type="NCBI Taxonomy" id="2798301"/>
    <lineage>
        <taxon>Bacteria</taxon>
        <taxon>Bacillati</taxon>
        <taxon>Bacillota</taxon>
        <taxon>Bacilli</taxon>
        <taxon>Bacillales</taxon>
        <taxon>Caryophanaceae</taxon>
        <taxon>Viridibacillus</taxon>
    </lineage>
</organism>
<dbReference type="Proteomes" id="UP000618943">
    <property type="component" value="Unassembled WGS sequence"/>
</dbReference>
<evidence type="ECO:0008006" key="3">
    <source>
        <dbReference type="Google" id="ProtNLM"/>
    </source>
</evidence>
<reference evidence="1 2" key="1">
    <citation type="submission" date="2020-12" db="EMBL/GenBank/DDBJ databases">
        <title>YIM B01967 draft genome.</title>
        <authorList>
            <person name="Yan X."/>
        </authorList>
    </citation>
    <scope>NUCLEOTIDE SEQUENCE [LARGE SCALE GENOMIC DNA]</scope>
    <source>
        <strain evidence="1 2">YIM B01967</strain>
    </source>
</reference>
<dbReference type="RefSeq" id="WP_200748504.1">
    <property type="nucleotide sequence ID" value="NZ_JAEOAH010000006.1"/>
</dbReference>
<sequence>MANILIVNDNVNILNLVELHLEDTGCHVYKAHDESILPYCDKIYEMKNGQLALRAT</sequence>
<evidence type="ECO:0000313" key="2">
    <source>
        <dbReference type="Proteomes" id="UP000618943"/>
    </source>
</evidence>